<dbReference type="Pfam" id="PF07690">
    <property type="entry name" value="MFS_1"/>
    <property type="match status" value="2"/>
</dbReference>
<dbReference type="SUPFAM" id="SSF103473">
    <property type="entry name" value="MFS general substrate transporter"/>
    <property type="match status" value="1"/>
</dbReference>
<keyword evidence="5 8" id="KW-1133">Transmembrane helix</keyword>
<comment type="subcellular location">
    <subcellularLocation>
        <location evidence="1">Cell membrane</location>
        <topology evidence="1">Multi-pass membrane protein</topology>
    </subcellularLocation>
</comment>
<feature type="compositionally biased region" description="Basic residues" evidence="7">
    <location>
        <begin position="446"/>
        <end position="464"/>
    </location>
</feature>
<keyword evidence="6 8" id="KW-0472">Membrane</keyword>
<feature type="transmembrane region" description="Helical" evidence="8">
    <location>
        <begin position="90"/>
        <end position="109"/>
    </location>
</feature>
<dbReference type="RefSeq" id="WP_284292119.1">
    <property type="nucleotide sequence ID" value="NZ_BSUK01000001.1"/>
</dbReference>
<evidence type="ECO:0000256" key="4">
    <source>
        <dbReference type="ARBA" id="ARBA00022692"/>
    </source>
</evidence>
<dbReference type="PANTHER" id="PTHR43414">
    <property type="entry name" value="MULTIDRUG RESISTANCE PROTEIN MDTG"/>
    <property type="match status" value="1"/>
</dbReference>
<dbReference type="Gene3D" id="1.20.1250.20">
    <property type="entry name" value="MFS general substrate transporter like domains"/>
    <property type="match status" value="2"/>
</dbReference>
<feature type="transmembrane region" description="Helical" evidence="8">
    <location>
        <begin position="217"/>
        <end position="240"/>
    </location>
</feature>
<feature type="transmembrane region" description="Helical" evidence="8">
    <location>
        <begin position="61"/>
        <end position="78"/>
    </location>
</feature>
<dbReference type="PRINTS" id="PR01035">
    <property type="entry name" value="TCRTETA"/>
</dbReference>
<evidence type="ECO:0000259" key="9">
    <source>
        <dbReference type="PROSITE" id="PS50850"/>
    </source>
</evidence>
<evidence type="ECO:0000256" key="6">
    <source>
        <dbReference type="ARBA" id="ARBA00023136"/>
    </source>
</evidence>
<dbReference type="InterPro" id="IPR011701">
    <property type="entry name" value="MFS"/>
</dbReference>
<dbReference type="InterPro" id="IPR036259">
    <property type="entry name" value="MFS_trans_sf"/>
</dbReference>
<evidence type="ECO:0000256" key="3">
    <source>
        <dbReference type="ARBA" id="ARBA00022475"/>
    </source>
</evidence>
<dbReference type="PANTHER" id="PTHR43414:SF1">
    <property type="entry name" value="PEPTIDE PERMEASE"/>
    <property type="match status" value="1"/>
</dbReference>
<feature type="transmembrane region" description="Helical" evidence="8">
    <location>
        <begin position="115"/>
        <end position="137"/>
    </location>
</feature>
<feature type="transmembrane region" description="Helical" evidence="8">
    <location>
        <begin position="144"/>
        <end position="166"/>
    </location>
</feature>
<feature type="transmembrane region" description="Helical" evidence="8">
    <location>
        <begin position="178"/>
        <end position="197"/>
    </location>
</feature>
<feature type="transmembrane region" description="Helical" evidence="8">
    <location>
        <begin position="292"/>
        <end position="313"/>
    </location>
</feature>
<evidence type="ECO:0000256" key="7">
    <source>
        <dbReference type="SAM" id="MobiDB-lite"/>
    </source>
</evidence>
<evidence type="ECO:0000313" key="11">
    <source>
        <dbReference type="Proteomes" id="UP001157091"/>
    </source>
</evidence>
<dbReference type="InterPro" id="IPR001958">
    <property type="entry name" value="Tet-R_TetA/multi-R_MdtG-like"/>
</dbReference>
<dbReference type="Proteomes" id="UP001157091">
    <property type="component" value="Unassembled WGS sequence"/>
</dbReference>
<gene>
    <name evidence="10" type="ORF">GCM10025864_07820</name>
</gene>
<proteinExistence type="predicted"/>
<evidence type="ECO:0000256" key="1">
    <source>
        <dbReference type="ARBA" id="ARBA00004651"/>
    </source>
</evidence>
<dbReference type="InterPro" id="IPR020846">
    <property type="entry name" value="MFS_dom"/>
</dbReference>
<keyword evidence="2" id="KW-0813">Transport</keyword>
<evidence type="ECO:0000256" key="5">
    <source>
        <dbReference type="ARBA" id="ARBA00022989"/>
    </source>
</evidence>
<organism evidence="10 11">
    <name type="scientific">Luteimicrobium album</name>
    <dbReference type="NCBI Taxonomy" id="1054550"/>
    <lineage>
        <taxon>Bacteria</taxon>
        <taxon>Bacillati</taxon>
        <taxon>Actinomycetota</taxon>
        <taxon>Actinomycetes</taxon>
        <taxon>Micrococcales</taxon>
        <taxon>Luteimicrobium</taxon>
    </lineage>
</organism>
<comment type="caution">
    <text evidence="10">The sequence shown here is derived from an EMBL/GenBank/DDBJ whole genome shotgun (WGS) entry which is preliminary data.</text>
</comment>
<evidence type="ECO:0000256" key="8">
    <source>
        <dbReference type="SAM" id="Phobius"/>
    </source>
</evidence>
<name>A0ABQ6HWX6_9MICO</name>
<protein>
    <recommendedName>
        <fullName evidence="9">Major facilitator superfamily (MFS) profile domain-containing protein</fullName>
    </recommendedName>
</protein>
<evidence type="ECO:0000256" key="2">
    <source>
        <dbReference type="ARBA" id="ARBA00022448"/>
    </source>
</evidence>
<keyword evidence="4 8" id="KW-0812">Transmembrane</keyword>
<feature type="transmembrane region" description="Helical" evidence="8">
    <location>
        <begin position="260"/>
        <end position="280"/>
    </location>
</feature>
<reference evidence="11" key="1">
    <citation type="journal article" date="2019" name="Int. J. Syst. Evol. Microbiol.">
        <title>The Global Catalogue of Microorganisms (GCM) 10K type strain sequencing project: providing services to taxonomists for standard genome sequencing and annotation.</title>
        <authorList>
            <consortium name="The Broad Institute Genomics Platform"/>
            <consortium name="The Broad Institute Genome Sequencing Center for Infectious Disease"/>
            <person name="Wu L."/>
            <person name="Ma J."/>
        </authorList>
    </citation>
    <scope>NUCLEOTIDE SEQUENCE [LARGE SCALE GENOMIC DNA]</scope>
    <source>
        <strain evidence="11">NBRC 106348</strain>
    </source>
</reference>
<feature type="compositionally biased region" description="Low complexity" evidence="7">
    <location>
        <begin position="372"/>
        <end position="403"/>
    </location>
</feature>
<feature type="domain" description="Major facilitator superfamily (MFS) profile" evidence="9">
    <location>
        <begin position="19"/>
        <end position="416"/>
    </location>
</feature>
<feature type="region of interest" description="Disordered" evidence="7">
    <location>
        <begin position="372"/>
        <end position="513"/>
    </location>
</feature>
<keyword evidence="3" id="KW-1003">Cell membrane</keyword>
<keyword evidence="11" id="KW-1185">Reference proteome</keyword>
<feature type="transmembrane region" description="Helical" evidence="8">
    <location>
        <begin position="20"/>
        <end position="41"/>
    </location>
</feature>
<sequence length="513" mass="53084">MTAPSLETPTAEHPSWRRNLAVATVGAFTTIVAMTLLVPFLPVFVRELGVESDAAVVRWSGIAYGACFLTAALTAPLWGRLGDRFGRKSMLVRASLGMSVAISLLGFVQTVDQLVAVRLLVGVLGGYASGATILVAAQTPSHRSAWALGVVSSGVLAGNVVGPLVGGFVPGWVGVRPTFLVAGGLIFLAFLATLFLLREDRPAARAPRVRGRRRAGVWAQVDHRGAVLVLLATSSLLLLATMSIEPVVTVYVGDLGQRTHAAGVAGILVALTSVGSILAAPRVGRLADRIGHVRVVVGCLLAAGLLAFVQAVVTNVVELGVARVLLGLSLGGLLPSVTAAVRHLAPPDAVGGLLGYGVSAQYVGQGAGPVLGGSSPHSSASGPCSWPPASSCSRPLRSTSSRSGAPTARSPPSGSHPQCPPDRRRAQRPVARTQGVRATRQSGRPAARRAARRKDTHARPRHPAHTATTAGGRRRASNPDPARDAHGGRPGPAHPRPQEARHTHVGPPARRRS</sequence>
<accession>A0ABQ6HWX6</accession>
<dbReference type="EMBL" id="BSUK01000001">
    <property type="protein sequence ID" value="GMA23023.1"/>
    <property type="molecule type" value="Genomic_DNA"/>
</dbReference>
<evidence type="ECO:0000313" key="10">
    <source>
        <dbReference type="EMBL" id="GMA23023.1"/>
    </source>
</evidence>
<dbReference type="PROSITE" id="PS50850">
    <property type="entry name" value="MFS"/>
    <property type="match status" value="1"/>
</dbReference>
<feature type="transmembrane region" description="Helical" evidence="8">
    <location>
        <begin position="319"/>
        <end position="341"/>
    </location>
</feature>